<organism evidence="3">
    <name type="scientific">Thelazia callipaeda</name>
    <name type="common">Oriental eyeworm</name>
    <name type="synonym">Parasitic nematode</name>
    <dbReference type="NCBI Taxonomy" id="103827"/>
    <lineage>
        <taxon>Eukaryota</taxon>
        <taxon>Metazoa</taxon>
        <taxon>Ecdysozoa</taxon>
        <taxon>Nematoda</taxon>
        <taxon>Chromadorea</taxon>
        <taxon>Rhabditida</taxon>
        <taxon>Spirurina</taxon>
        <taxon>Spiruromorpha</taxon>
        <taxon>Thelazioidea</taxon>
        <taxon>Thelaziidae</taxon>
        <taxon>Thelazia</taxon>
    </lineage>
</organism>
<dbReference type="OrthoDB" id="5795091at2759"/>
<dbReference type="EMBL" id="UYYF01000525">
    <property type="protein sequence ID" value="VDM98480.1"/>
    <property type="molecule type" value="Genomic_DNA"/>
</dbReference>
<gene>
    <name evidence="1" type="ORF">TCLT_LOCUS2495</name>
</gene>
<dbReference type="Proteomes" id="UP000276776">
    <property type="component" value="Unassembled WGS sequence"/>
</dbReference>
<dbReference type="AlphaFoldDB" id="A0A0N5CQJ4"/>
<dbReference type="WBParaSite" id="TCLT_0000249401-mRNA-1">
    <property type="protein sequence ID" value="TCLT_0000249401-mRNA-1"/>
    <property type="gene ID" value="TCLT_0000249401"/>
</dbReference>
<evidence type="ECO:0000313" key="1">
    <source>
        <dbReference type="EMBL" id="VDM98480.1"/>
    </source>
</evidence>
<reference evidence="3" key="1">
    <citation type="submission" date="2017-02" db="UniProtKB">
        <authorList>
            <consortium name="WormBaseParasite"/>
        </authorList>
    </citation>
    <scope>IDENTIFICATION</scope>
</reference>
<evidence type="ECO:0000313" key="3">
    <source>
        <dbReference type="WBParaSite" id="TCLT_0000249401-mRNA-1"/>
    </source>
</evidence>
<proteinExistence type="predicted"/>
<protein>
    <submittedName>
        <fullName evidence="3">DUF223 domain-containing protein</fullName>
    </submittedName>
</protein>
<keyword evidence="2" id="KW-1185">Reference proteome</keyword>
<name>A0A0N5CQJ4_THECL</name>
<reference evidence="1 2" key="2">
    <citation type="submission" date="2018-11" db="EMBL/GenBank/DDBJ databases">
        <authorList>
            <consortium name="Pathogen Informatics"/>
        </authorList>
    </citation>
    <scope>NUCLEOTIDE SEQUENCE [LARGE SCALE GENOMIC DNA]</scope>
</reference>
<evidence type="ECO:0000313" key="2">
    <source>
        <dbReference type="Proteomes" id="UP000276776"/>
    </source>
</evidence>
<sequence length="426" mass="48539">MLYKGVVVRSNKESLYVWCRQLDKEAILNKQVMCDEGTLSLGCWIVFTIKEGNLIDEFIEIPDVLPTEINAEGGVTILTRIKYLSENYRGLNLLAHSNDLGNVGIFKHFPNFDEKLEHDVWVERTFWCISNQPPTPASGSQMKQPSSAFRRITRKLSKSDGLSRSFDGCSNCVAGNSLCESNVDYSEEQERSSSRQSCFSDGFFCSWPQTEEMENILIVGLITSSCSQRSYVWSMLGDGIIILSESEKLEQGCWIKFVACNMDTVFRRFDKPEGINYIAKNWYIINPVYPTTTIKATVSVQVKLFVPKDYKNGQLSLWTEFFGSVHDPFEHISKLNESGSILGQCIVVRIMKVKNERTPGSKWLIHKVLHFVDGEKAVPSMKSPSFAADALRYMYEDPQIYRVMESLDHSLVRQLQEPHIIFSAFT</sequence>
<dbReference type="OMA" id="GRCKYIA"/>
<accession>A0A0N5CQJ4</accession>